<gene>
    <name evidence="1" type="ORF">A3224_07510</name>
</gene>
<reference evidence="2" key="1">
    <citation type="submission" date="2016-03" db="EMBL/GenBank/DDBJ databases">
        <authorList>
            <person name="Lee Y.-S."/>
            <person name="Choi Y.-L."/>
        </authorList>
    </citation>
    <scope>NUCLEOTIDE SEQUENCE [LARGE SCALE GENOMIC DNA]</scope>
    <source>
        <strain evidence="2">DAU221</strain>
    </source>
</reference>
<dbReference type="AlphaFoldDB" id="A0A143HL55"/>
<evidence type="ECO:0000313" key="1">
    <source>
        <dbReference type="EMBL" id="AMX02449.1"/>
    </source>
</evidence>
<dbReference type="KEGG" id="mthd:A3224_07510"/>
<dbReference type="Proteomes" id="UP000076077">
    <property type="component" value="Chromosome"/>
</dbReference>
<protein>
    <submittedName>
        <fullName evidence="1">Uncharacterized protein</fullName>
    </submittedName>
</protein>
<dbReference type="EMBL" id="CP014864">
    <property type="protein sequence ID" value="AMX02449.1"/>
    <property type="molecule type" value="Genomic_DNA"/>
</dbReference>
<evidence type="ECO:0000313" key="2">
    <source>
        <dbReference type="Proteomes" id="UP000076077"/>
    </source>
</evidence>
<sequence>MANMRVASGGGESTTFEIVPEKKGNYRKIGIVAVRRQGEISDIQLEAAYGDGKSIPEILMLDTSDFIEIFKQAEIGEETKLNCGR</sequence>
<keyword evidence="2" id="KW-1185">Reference proteome</keyword>
<name>A0A143HL55_MICTH</name>
<proteinExistence type="predicted"/>
<accession>A0A143HL55</accession>
<organism evidence="1 2">
    <name type="scientific">Microbulbifer thermotolerans</name>
    <dbReference type="NCBI Taxonomy" id="252514"/>
    <lineage>
        <taxon>Bacteria</taxon>
        <taxon>Pseudomonadati</taxon>
        <taxon>Pseudomonadota</taxon>
        <taxon>Gammaproteobacteria</taxon>
        <taxon>Cellvibrionales</taxon>
        <taxon>Microbulbiferaceae</taxon>
        <taxon>Microbulbifer</taxon>
    </lineage>
</organism>